<keyword evidence="3" id="KW-1003">Cell membrane</keyword>
<comment type="similarity">
    <text evidence="9">Belongs to the binding-protein-dependent transport system permease family. LivHM subfamily.</text>
</comment>
<feature type="transmembrane region" description="Helical" evidence="10">
    <location>
        <begin position="47"/>
        <end position="77"/>
    </location>
</feature>
<evidence type="ECO:0000256" key="6">
    <source>
        <dbReference type="ARBA" id="ARBA00022970"/>
    </source>
</evidence>
<dbReference type="InterPro" id="IPR001851">
    <property type="entry name" value="ABC_transp_permease"/>
</dbReference>
<dbReference type="PANTHER" id="PTHR11795">
    <property type="entry name" value="BRANCHED-CHAIN AMINO ACID TRANSPORT SYSTEM PERMEASE PROTEIN LIVH"/>
    <property type="match status" value="1"/>
</dbReference>
<dbReference type="Pfam" id="PF02653">
    <property type="entry name" value="BPD_transp_2"/>
    <property type="match status" value="1"/>
</dbReference>
<evidence type="ECO:0000256" key="8">
    <source>
        <dbReference type="ARBA" id="ARBA00023136"/>
    </source>
</evidence>
<proteinExistence type="inferred from homology"/>
<dbReference type="GO" id="GO:0015190">
    <property type="term" value="F:L-leucine transmembrane transporter activity"/>
    <property type="evidence" value="ECO:0007669"/>
    <property type="project" value="TreeGrafter"/>
</dbReference>
<dbReference type="HOGENOM" id="CLU_039929_3_0_9"/>
<dbReference type="OrthoDB" id="9807115at2"/>
<feature type="transmembrane region" description="Helical" evidence="10">
    <location>
        <begin position="141"/>
        <end position="159"/>
    </location>
</feature>
<dbReference type="GO" id="GO:0042941">
    <property type="term" value="P:D-alanine transmembrane transport"/>
    <property type="evidence" value="ECO:0007669"/>
    <property type="project" value="TreeGrafter"/>
</dbReference>
<comment type="subcellular location">
    <subcellularLocation>
        <location evidence="1">Cell membrane</location>
        <topology evidence="1">Multi-pass membrane protein</topology>
    </subcellularLocation>
</comment>
<keyword evidence="4" id="KW-0997">Cell inner membrane</keyword>
<evidence type="ECO:0000256" key="3">
    <source>
        <dbReference type="ARBA" id="ARBA00022475"/>
    </source>
</evidence>
<evidence type="ECO:0000256" key="7">
    <source>
        <dbReference type="ARBA" id="ARBA00022989"/>
    </source>
</evidence>
<dbReference type="AlphaFoldDB" id="K4LBP5"/>
<dbReference type="RefSeq" id="WP_015049216.1">
    <property type="nucleotide sequence ID" value="NC_018870.1"/>
</dbReference>
<name>K4LBP5_THEPS</name>
<evidence type="ECO:0000256" key="1">
    <source>
        <dbReference type="ARBA" id="ARBA00004651"/>
    </source>
</evidence>
<dbReference type="Proteomes" id="UP000000467">
    <property type="component" value="Chromosome"/>
</dbReference>
<dbReference type="PANTHER" id="PTHR11795:SF371">
    <property type="entry name" value="HIGH-AFFINITY BRANCHED-CHAIN AMINO ACID TRANSPORT SYSTEM PERMEASE PROTEIN LIVH"/>
    <property type="match status" value="1"/>
</dbReference>
<gene>
    <name evidence="11" type="primary">braD1</name>
    <name evidence="11" type="ordered locus">Tph_c00460</name>
</gene>
<feature type="transmembrane region" description="Helical" evidence="10">
    <location>
        <begin position="188"/>
        <end position="210"/>
    </location>
</feature>
<evidence type="ECO:0000313" key="12">
    <source>
        <dbReference type="Proteomes" id="UP000000467"/>
    </source>
</evidence>
<dbReference type="GO" id="GO:0015188">
    <property type="term" value="F:L-isoleucine transmembrane transporter activity"/>
    <property type="evidence" value="ECO:0007669"/>
    <property type="project" value="TreeGrafter"/>
</dbReference>
<evidence type="ECO:0000313" key="11">
    <source>
        <dbReference type="EMBL" id="AFV10296.1"/>
    </source>
</evidence>
<sequence length="291" mass="30412">MQDLLQQLLNGLSLGSIYALIAVGYTMVYGIVQLINFAHGDVMMVGAYVALGAALLGLGFVPSLVLAMIVCSLLGVVIERVAYRPVRPVSRLAALTSAIGVSLFLEYAVMFVLSPKVWTYPAILKERIFRVGGIVITSKDLLVLGTTLVLVVILQYIIYRTRIGKAMRAVSFDGTAAQLMGVNVNSTVGVTFAIGSAMAAAAGLLIGLYFNTVQPLMGLMPGLKAFIAAVLGGIGSVPGAMLGGILLGMTEALVSGFGGSMYRDAVAFGILILILLIRPTGLLGKGIQEKA</sequence>
<keyword evidence="5 10" id="KW-0812">Transmembrane</keyword>
<feature type="transmembrane region" description="Helical" evidence="10">
    <location>
        <begin position="12"/>
        <end position="35"/>
    </location>
</feature>
<dbReference type="CDD" id="cd06582">
    <property type="entry name" value="TM_PBP1_LivH_like"/>
    <property type="match status" value="1"/>
</dbReference>
<dbReference type="GO" id="GO:0005886">
    <property type="term" value="C:plasma membrane"/>
    <property type="evidence" value="ECO:0007669"/>
    <property type="project" value="UniProtKB-SubCell"/>
</dbReference>
<feature type="transmembrane region" description="Helical" evidence="10">
    <location>
        <begin position="89"/>
        <end position="113"/>
    </location>
</feature>
<keyword evidence="8 10" id="KW-0472">Membrane</keyword>
<dbReference type="GO" id="GO:1903806">
    <property type="term" value="P:L-isoleucine import across plasma membrane"/>
    <property type="evidence" value="ECO:0007669"/>
    <property type="project" value="TreeGrafter"/>
</dbReference>
<keyword evidence="6" id="KW-0029">Amino-acid transport</keyword>
<evidence type="ECO:0000256" key="2">
    <source>
        <dbReference type="ARBA" id="ARBA00022448"/>
    </source>
</evidence>
<dbReference type="eggNOG" id="COG0559">
    <property type="taxonomic scope" value="Bacteria"/>
</dbReference>
<evidence type="ECO:0000256" key="9">
    <source>
        <dbReference type="ARBA" id="ARBA00037998"/>
    </source>
</evidence>
<accession>K4LBP5</accession>
<feature type="transmembrane region" description="Helical" evidence="10">
    <location>
        <begin position="261"/>
        <end position="277"/>
    </location>
</feature>
<keyword evidence="7 10" id="KW-1133">Transmembrane helix</keyword>
<organism evidence="11 12">
    <name type="scientific">Thermacetogenium phaeum (strain ATCC BAA-254 / DSM 26808 / PB)</name>
    <dbReference type="NCBI Taxonomy" id="1089553"/>
    <lineage>
        <taxon>Bacteria</taxon>
        <taxon>Bacillati</taxon>
        <taxon>Bacillota</taxon>
        <taxon>Clostridia</taxon>
        <taxon>Thermoanaerobacterales</taxon>
        <taxon>Thermoanaerobacteraceae</taxon>
        <taxon>Thermacetogenium</taxon>
    </lineage>
</organism>
<reference evidence="11 12" key="1">
    <citation type="journal article" date="2012" name="BMC Genomics">
        <title>Genome-guided analysis of physiological and morphological traits of the fermentative acetate oxidizer Thermacetogenium phaeum.</title>
        <authorList>
            <person name="Oehler D."/>
            <person name="Poehlein A."/>
            <person name="Leimbach A."/>
            <person name="Muller N."/>
            <person name="Daniel R."/>
            <person name="Gottschalk G."/>
            <person name="Schink B."/>
        </authorList>
    </citation>
    <scope>NUCLEOTIDE SEQUENCE [LARGE SCALE GENOMIC DNA]</scope>
    <source>
        <strain evidence="12">ATCC BAA-254 / DSM 26808 / PB</strain>
    </source>
</reference>
<keyword evidence="12" id="KW-1185">Reference proteome</keyword>
<evidence type="ECO:0000256" key="4">
    <source>
        <dbReference type="ARBA" id="ARBA00022519"/>
    </source>
</evidence>
<evidence type="ECO:0000256" key="5">
    <source>
        <dbReference type="ARBA" id="ARBA00022692"/>
    </source>
</evidence>
<dbReference type="GO" id="GO:0015192">
    <property type="term" value="F:L-phenylalanine transmembrane transporter activity"/>
    <property type="evidence" value="ECO:0007669"/>
    <property type="project" value="TreeGrafter"/>
</dbReference>
<dbReference type="GO" id="GO:0005304">
    <property type="term" value="F:L-valine transmembrane transporter activity"/>
    <property type="evidence" value="ECO:0007669"/>
    <property type="project" value="TreeGrafter"/>
</dbReference>
<protein>
    <submittedName>
        <fullName evidence="11">High-affinity branched-chain amino acid transport system permease protein BraD</fullName>
    </submittedName>
</protein>
<dbReference type="KEGG" id="tpz:Tph_c00460"/>
<feature type="transmembrane region" description="Helical" evidence="10">
    <location>
        <begin position="225"/>
        <end position="249"/>
    </location>
</feature>
<evidence type="ECO:0000256" key="10">
    <source>
        <dbReference type="SAM" id="Phobius"/>
    </source>
</evidence>
<dbReference type="STRING" id="1089553.Tph_c00460"/>
<keyword evidence="2" id="KW-0813">Transport</keyword>
<dbReference type="InterPro" id="IPR052157">
    <property type="entry name" value="BCAA_transport_permease"/>
</dbReference>
<dbReference type="GO" id="GO:0015808">
    <property type="term" value="P:L-alanine transport"/>
    <property type="evidence" value="ECO:0007669"/>
    <property type="project" value="TreeGrafter"/>
</dbReference>
<dbReference type="EMBL" id="CP003732">
    <property type="protein sequence ID" value="AFV10296.1"/>
    <property type="molecule type" value="Genomic_DNA"/>
</dbReference>